<dbReference type="PANTHER" id="PTHR30011">
    <property type="entry name" value="ALKANESULFONATE MONOOXYGENASE-RELATED"/>
    <property type="match status" value="1"/>
</dbReference>
<evidence type="ECO:0000256" key="6">
    <source>
        <dbReference type="PIRSR" id="PIRSR000337-1"/>
    </source>
</evidence>
<dbReference type="CDD" id="cd01095">
    <property type="entry name" value="Nitrilotriacetate_monoxgenase"/>
    <property type="match status" value="1"/>
</dbReference>
<feature type="binding site" evidence="6">
    <location>
        <position position="221"/>
    </location>
    <ligand>
        <name>FMN</name>
        <dbReference type="ChEBI" id="CHEBI:58210"/>
    </ligand>
</feature>
<dbReference type="InterPro" id="IPR011251">
    <property type="entry name" value="Luciferase-like_dom"/>
</dbReference>
<dbReference type="PANTHER" id="PTHR30011:SF16">
    <property type="entry name" value="C2H2 FINGER DOMAIN TRANSCRIPTION FACTOR (EUROFUNG)-RELATED"/>
    <property type="match status" value="1"/>
</dbReference>
<dbReference type="EC" id="1.14.-.-" evidence="8"/>
<dbReference type="Proteomes" id="UP000655751">
    <property type="component" value="Unassembled WGS sequence"/>
</dbReference>
<dbReference type="GO" id="GO:0004497">
    <property type="term" value="F:monooxygenase activity"/>
    <property type="evidence" value="ECO:0007669"/>
    <property type="project" value="UniProtKB-KW"/>
</dbReference>
<feature type="domain" description="Luciferase-like" evidence="7">
    <location>
        <begin position="34"/>
        <end position="384"/>
    </location>
</feature>
<evidence type="ECO:0000259" key="7">
    <source>
        <dbReference type="Pfam" id="PF00296"/>
    </source>
</evidence>
<dbReference type="PIRSF" id="PIRSF000337">
    <property type="entry name" value="NTA_MOA"/>
    <property type="match status" value="1"/>
</dbReference>
<dbReference type="EMBL" id="JADMLG010000011">
    <property type="protein sequence ID" value="MBH0779567.1"/>
    <property type="molecule type" value="Genomic_DNA"/>
</dbReference>
<reference evidence="8" key="1">
    <citation type="submission" date="2020-11" db="EMBL/GenBank/DDBJ databases">
        <title>Nocardia NEAU-351.nov., a novel actinomycete isolated from the cow dung.</title>
        <authorList>
            <person name="Zhang X."/>
        </authorList>
    </citation>
    <scope>NUCLEOTIDE SEQUENCE</scope>
    <source>
        <strain evidence="8">NEAU-351</strain>
    </source>
</reference>
<keyword evidence="4 8" id="KW-0503">Monooxygenase</keyword>
<evidence type="ECO:0000313" key="9">
    <source>
        <dbReference type="Proteomes" id="UP000655751"/>
    </source>
</evidence>
<dbReference type="NCBIfam" id="TIGR03860">
    <property type="entry name" value="FMN_nitrolo"/>
    <property type="match status" value="1"/>
</dbReference>
<dbReference type="RefSeq" id="WP_196151875.1">
    <property type="nucleotide sequence ID" value="NZ_JADMLG010000011.1"/>
</dbReference>
<dbReference type="Gene3D" id="3.20.20.30">
    <property type="entry name" value="Luciferase-like domain"/>
    <property type="match status" value="1"/>
</dbReference>
<comment type="similarity">
    <text evidence="5">Belongs to the NtaA/SnaA/DszA monooxygenase family.</text>
</comment>
<evidence type="ECO:0000256" key="5">
    <source>
        <dbReference type="ARBA" id="ARBA00033748"/>
    </source>
</evidence>
<dbReference type="InterPro" id="IPR016215">
    <property type="entry name" value="NTA_MOA"/>
</dbReference>
<proteinExistence type="inferred from homology"/>
<evidence type="ECO:0000256" key="4">
    <source>
        <dbReference type="ARBA" id="ARBA00023033"/>
    </source>
</evidence>
<dbReference type="GO" id="GO:0016705">
    <property type="term" value="F:oxidoreductase activity, acting on paired donors, with incorporation or reduction of molecular oxygen"/>
    <property type="evidence" value="ECO:0007669"/>
    <property type="project" value="InterPro"/>
</dbReference>
<evidence type="ECO:0000256" key="2">
    <source>
        <dbReference type="ARBA" id="ARBA00022643"/>
    </source>
</evidence>
<keyword evidence="2 6" id="KW-0288">FMN</keyword>
<dbReference type="InterPro" id="IPR036661">
    <property type="entry name" value="Luciferase-like_sf"/>
</dbReference>
<organism evidence="8 9">
    <name type="scientific">Nocardia bovistercoris</name>
    <dbReference type="NCBI Taxonomy" id="2785916"/>
    <lineage>
        <taxon>Bacteria</taxon>
        <taxon>Bacillati</taxon>
        <taxon>Actinomycetota</taxon>
        <taxon>Actinomycetes</taxon>
        <taxon>Mycobacteriales</taxon>
        <taxon>Nocardiaceae</taxon>
        <taxon>Nocardia</taxon>
    </lineage>
</organism>
<dbReference type="AlphaFoldDB" id="A0A931IGE9"/>
<feature type="binding site" evidence="6">
    <location>
        <position position="58"/>
    </location>
    <ligand>
        <name>FMN</name>
        <dbReference type="ChEBI" id="CHEBI:58210"/>
    </ligand>
</feature>
<name>A0A931IGE9_9NOCA</name>
<evidence type="ECO:0000313" key="8">
    <source>
        <dbReference type="EMBL" id="MBH0779567.1"/>
    </source>
</evidence>
<dbReference type="Pfam" id="PF00296">
    <property type="entry name" value="Bac_luciferase"/>
    <property type="match status" value="1"/>
</dbReference>
<keyword evidence="1 6" id="KW-0285">Flavoprotein</keyword>
<dbReference type="SUPFAM" id="SSF51679">
    <property type="entry name" value="Bacterial luciferase-like"/>
    <property type="match status" value="1"/>
</dbReference>
<comment type="caution">
    <text evidence="8">The sequence shown here is derived from an EMBL/GenBank/DDBJ whole genome shotgun (WGS) entry which is preliminary data.</text>
</comment>
<sequence>MSGQPPLHLGVNCPGHGSYRNAWRRDGIDPLGTANPDFYVRVAKTAERGLLDAVFTADVPALTPGWESEPQRATLDPILALTVAAQQTEYVGVVATVSSTWHHPFNLARSIATLDRISRGRAGWNVVTSYNPLVSPNYGLDVLPPKAERYARAGEFLDVVHDLWRTWSPDAIVADKTAGRYARADGVRPIRHRGKYFAVTGGGLVPPSEQGVPVVFQAGGSPDGLDLAARYADATFVAAATLDAAREYRTRLDAASSGVRTPGRGPVLALPGLVVTLGSTDEEARRRREELSDPESEAATLAMLAQRLGIAAEEIDLDAPLALDAAHFETQRHATSEGFLRSLASLGESGRTVREIVRDGIGHLVVTGGPKTVADTIEAWFSTGYVDGFNLMFDVIEERFDPFVDEVVPILQERGLFRRRYHGATLRDHLGLPIPTW</sequence>
<dbReference type="InterPro" id="IPR051260">
    <property type="entry name" value="Diverse_substr_monoxygenases"/>
</dbReference>
<evidence type="ECO:0000256" key="3">
    <source>
        <dbReference type="ARBA" id="ARBA00023002"/>
    </source>
</evidence>
<keyword evidence="9" id="KW-1185">Reference proteome</keyword>
<gene>
    <name evidence="8" type="ORF">IT779_25175</name>
</gene>
<protein>
    <submittedName>
        <fullName evidence="8">NtaA/DmoA family FMN-dependent monooxygenase</fullName>
        <ecNumber evidence="8">1.14.-.-</ecNumber>
    </submittedName>
</protein>
<feature type="binding site" evidence="6">
    <location>
        <position position="150"/>
    </location>
    <ligand>
        <name>FMN</name>
        <dbReference type="ChEBI" id="CHEBI:58210"/>
    </ligand>
</feature>
<feature type="binding site" evidence="6">
    <location>
        <position position="96"/>
    </location>
    <ligand>
        <name>FMN</name>
        <dbReference type="ChEBI" id="CHEBI:58210"/>
    </ligand>
</feature>
<accession>A0A931IGE9</accession>
<keyword evidence="3 8" id="KW-0560">Oxidoreductase</keyword>
<evidence type="ECO:0000256" key="1">
    <source>
        <dbReference type="ARBA" id="ARBA00022630"/>
    </source>
</evidence>